<evidence type="ECO:0000256" key="4">
    <source>
        <dbReference type="ARBA" id="ARBA00022723"/>
    </source>
</evidence>
<reference evidence="7 8" key="1">
    <citation type="submission" date="2016-04" db="EMBL/GenBank/DDBJ databases">
        <title>Complete genome sequence of Fictibacillus phosphorivorans G25-29, a strain toxic to nematodes.</title>
        <authorList>
            <person name="Zheng Z."/>
        </authorList>
    </citation>
    <scope>NUCLEOTIDE SEQUENCE [LARGE SCALE GENOMIC DNA]</scope>
    <source>
        <strain evidence="7 8">G25-29</strain>
    </source>
</reference>
<dbReference type="PROSITE" id="PS00723">
    <property type="entry name" value="POLYPRENYL_SYNTHASE_1"/>
    <property type="match status" value="1"/>
</dbReference>
<dbReference type="RefSeq" id="WP_066395669.1">
    <property type="nucleotide sequence ID" value="NZ_CP015378.1"/>
</dbReference>
<evidence type="ECO:0000313" key="8">
    <source>
        <dbReference type="Proteomes" id="UP000076623"/>
    </source>
</evidence>
<gene>
    <name evidence="7" type="ORF">ABE65_013100</name>
</gene>
<evidence type="ECO:0000256" key="6">
    <source>
        <dbReference type="RuleBase" id="RU004466"/>
    </source>
</evidence>
<keyword evidence="3 6" id="KW-0808">Transferase</keyword>
<dbReference type="KEGG" id="fpn:ABE65_013100"/>
<dbReference type="InterPro" id="IPR033749">
    <property type="entry name" value="Polyprenyl_synt_CS"/>
</dbReference>
<dbReference type="Pfam" id="PF00348">
    <property type="entry name" value="polyprenyl_synt"/>
    <property type="match status" value="1"/>
</dbReference>
<dbReference type="AlphaFoldDB" id="A0A160IMX9"/>
<dbReference type="PANTHER" id="PTHR12001:SF69">
    <property type="entry name" value="ALL TRANS-POLYPRENYL-DIPHOSPHATE SYNTHASE PDSS1"/>
    <property type="match status" value="1"/>
</dbReference>
<dbReference type="GO" id="GO:0004659">
    <property type="term" value="F:prenyltransferase activity"/>
    <property type="evidence" value="ECO:0007669"/>
    <property type="project" value="InterPro"/>
</dbReference>
<dbReference type="PROSITE" id="PS00444">
    <property type="entry name" value="POLYPRENYL_SYNTHASE_2"/>
    <property type="match status" value="1"/>
</dbReference>
<dbReference type="PANTHER" id="PTHR12001">
    <property type="entry name" value="GERANYLGERANYL PYROPHOSPHATE SYNTHASE"/>
    <property type="match status" value="1"/>
</dbReference>
<dbReference type="STRING" id="1221500.ABE65_013100"/>
<dbReference type="InterPro" id="IPR008949">
    <property type="entry name" value="Isoprenoid_synthase_dom_sf"/>
</dbReference>
<evidence type="ECO:0000256" key="2">
    <source>
        <dbReference type="ARBA" id="ARBA00006706"/>
    </source>
</evidence>
<evidence type="ECO:0000256" key="1">
    <source>
        <dbReference type="ARBA" id="ARBA00001946"/>
    </source>
</evidence>
<dbReference type="InterPro" id="IPR000092">
    <property type="entry name" value="Polyprenyl_synt"/>
</dbReference>
<comment type="cofactor">
    <cofactor evidence="1">
        <name>Mg(2+)</name>
        <dbReference type="ChEBI" id="CHEBI:18420"/>
    </cofactor>
</comment>
<dbReference type="Proteomes" id="UP000076623">
    <property type="component" value="Chromosome"/>
</dbReference>
<dbReference type="GO" id="GO:0046872">
    <property type="term" value="F:metal ion binding"/>
    <property type="evidence" value="ECO:0007669"/>
    <property type="project" value="UniProtKB-KW"/>
</dbReference>
<sequence>MKLKDLYSFLKKDLQQIEDQLVESVRSDQKQIHTAGAELLKAGGKRIRPVFVLLSAQFGTYNIQQVKKPAAALELIHMASLVHDDVVDDADMRRGRKTVKAKYDNKIAMYTGDFIFASALKLMSEIEIPRAHQILAQGMKEMCLGEIEQINEQYDTDQNIRKYFKRIKRKTALLIALSCQLGAITSKADVSLQKKLYDFGFSVGMAFQITDDILDFTASEKQLGKPAGSDLKQGNLTLPVLYTIYQYPEMKEKLDAYYESKNPAQLAELLKDIKELGGIDYATKISDKYLKRAKLAAESLPETDARDSLLKVADYIAGRKF</sequence>
<comment type="similarity">
    <text evidence="2 6">Belongs to the FPP/GGPP synthase family.</text>
</comment>
<dbReference type="Gene3D" id="1.10.600.10">
    <property type="entry name" value="Farnesyl Diphosphate Synthase"/>
    <property type="match status" value="1"/>
</dbReference>
<dbReference type="SFLD" id="SFLDS00005">
    <property type="entry name" value="Isoprenoid_Synthase_Type_I"/>
    <property type="match status" value="1"/>
</dbReference>
<dbReference type="GO" id="GO:0008299">
    <property type="term" value="P:isoprenoid biosynthetic process"/>
    <property type="evidence" value="ECO:0007669"/>
    <property type="project" value="InterPro"/>
</dbReference>
<accession>A0A160IMX9</accession>
<keyword evidence="4" id="KW-0479">Metal-binding</keyword>
<keyword evidence="5" id="KW-0460">Magnesium</keyword>
<evidence type="ECO:0000313" key="7">
    <source>
        <dbReference type="EMBL" id="ANC77683.1"/>
    </source>
</evidence>
<evidence type="ECO:0000256" key="3">
    <source>
        <dbReference type="ARBA" id="ARBA00022679"/>
    </source>
</evidence>
<proteinExistence type="inferred from homology"/>
<evidence type="ECO:0000256" key="5">
    <source>
        <dbReference type="ARBA" id="ARBA00022842"/>
    </source>
</evidence>
<name>A0A160IMX9_9BACL</name>
<keyword evidence="8" id="KW-1185">Reference proteome</keyword>
<organism evidence="7 8">
    <name type="scientific">Fictibacillus phosphorivorans</name>
    <dbReference type="NCBI Taxonomy" id="1221500"/>
    <lineage>
        <taxon>Bacteria</taxon>
        <taxon>Bacillati</taxon>
        <taxon>Bacillota</taxon>
        <taxon>Bacilli</taxon>
        <taxon>Bacillales</taxon>
        <taxon>Fictibacillaceae</taxon>
        <taxon>Fictibacillus</taxon>
    </lineage>
</organism>
<dbReference type="SUPFAM" id="SSF48576">
    <property type="entry name" value="Terpenoid synthases"/>
    <property type="match status" value="1"/>
</dbReference>
<dbReference type="CDD" id="cd00685">
    <property type="entry name" value="Trans_IPPS_HT"/>
    <property type="match status" value="1"/>
</dbReference>
<dbReference type="EMBL" id="CP015378">
    <property type="protein sequence ID" value="ANC77683.1"/>
    <property type="molecule type" value="Genomic_DNA"/>
</dbReference>
<protein>
    <submittedName>
        <fullName evidence="7">Heptaprenyl diphosphate synthase</fullName>
    </submittedName>
</protein>